<keyword evidence="1" id="KW-1133">Transmembrane helix</keyword>
<keyword evidence="4" id="KW-1185">Reference proteome</keyword>
<dbReference type="HOGENOM" id="CLU_1885018_0_0_1"/>
<keyword evidence="1" id="KW-0812">Transmembrane</keyword>
<keyword evidence="1" id="KW-0472">Membrane</keyword>
<dbReference type="STRING" id="7719.ENSCINP00000034461"/>
<reference evidence="3" key="3">
    <citation type="submission" date="2025-08" db="UniProtKB">
        <authorList>
            <consortium name="Ensembl"/>
        </authorList>
    </citation>
    <scope>IDENTIFICATION</scope>
</reference>
<feature type="transmembrane region" description="Helical" evidence="1">
    <location>
        <begin position="115"/>
        <end position="134"/>
    </location>
</feature>
<dbReference type="Ensembl" id="ENSCINT00000035859.1">
    <property type="protein sequence ID" value="ENSCINP00000034461.1"/>
    <property type="gene ID" value="ENSCING00000022238.1"/>
</dbReference>
<dbReference type="AlphaFoldDB" id="H2XXS7"/>
<dbReference type="InParanoid" id="H2XXS7"/>
<protein>
    <recommendedName>
        <fullName evidence="2">DOMON domain-containing protein</fullName>
    </recommendedName>
</protein>
<dbReference type="PROSITE" id="PS50836">
    <property type="entry name" value="DOMON"/>
    <property type="match status" value="1"/>
</dbReference>
<dbReference type="EMBL" id="EAAA01002676">
    <property type="status" value="NOT_ANNOTATED_CDS"/>
    <property type="molecule type" value="Genomic_DNA"/>
</dbReference>
<evidence type="ECO:0000256" key="1">
    <source>
        <dbReference type="SAM" id="Phobius"/>
    </source>
</evidence>
<reference evidence="3" key="4">
    <citation type="submission" date="2025-09" db="UniProtKB">
        <authorList>
            <consortium name="Ensembl"/>
        </authorList>
    </citation>
    <scope>IDENTIFICATION</scope>
</reference>
<evidence type="ECO:0000313" key="4">
    <source>
        <dbReference type="Proteomes" id="UP000008144"/>
    </source>
</evidence>
<proteinExistence type="predicted"/>
<reference evidence="4" key="1">
    <citation type="journal article" date="2002" name="Science">
        <title>The draft genome of Ciona intestinalis: insights into chordate and vertebrate origins.</title>
        <authorList>
            <person name="Dehal P."/>
            <person name="Satou Y."/>
            <person name="Campbell R.K."/>
            <person name="Chapman J."/>
            <person name="Degnan B."/>
            <person name="De Tomaso A."/>
            <person name="Davidson B."/>
            <person name="Di Gregorio A."/>
            <person name="Gelpke M."/>
            <person name="Goodstein D.M."/>
            <person name="Harafuji N."/>
            <person name="Hastings K.E."/>
            <person name="Ho I."/>
            <person name="Hotta K."/>
            <person name="Huang W."/>
            <person name="Kawashima T."/>
            <person name="Lemaire P."/>
            <person name="Martinez D."/>
            <person name="Meinertzhagen I.A."/>
            <person name="Necula S."/>
            <person name="Nonaka M."/>
            <person name="Putnam N."/>
            <person name="Rash S."/>
            <person name="Saiga H."/>
            <person name="Satake M."/>
            <person name="Terry A."/>
            <person name="Yamada L."/>
            <person name="Wang H.G."/>
            <person name="Awazu S."/>
            <person name="Azumi K."/>
            <person name="Boore J."/>
            <person name="Branno M."/>
            <person name="Chin-Bow S."/>
            <person name="DeSantis R."/>
            <person name="Doyle S."/>
            <person name="Francino P."/>
            <person name="Keys D.N."/>
            <person name="Haga S."/>
            <person name="Hayashi H."/>
            <person name="Hino K."/>
            <person name="Imai K.S."/>
            <person name="Inaba K."/>
            <person name="Kano S."/>
            <person name="Kobayashi K."/>
            <person name="Kobayashi M."/>
            <person name="Lee B.I."/>
            <person name="Makabe K.W."/>
            <person name="Manohar C."/>
            <person name="Matassi G."/>
            <person name="Medina M."/>
            <person name="Mochizuki Y."/>
            <person name="Mount S."/>
            <person name="Morishita T."/>
            <person name="Miura S."/>
            <person name="Nakayama A."/>
            <person name="Nishizaka S."/>
            <person name="Nomoto H."/>
            <person name="Ohta F."/>
            <person name="Oishi K."/>
            <person name="Rigoutsos I."/>
            <person name="Sano M."/>
            <person name="Sasaki A."/>
            <person name="Sasakura Y."/>
            <person name="Shoguchi E."/>
            <person name="Shin-i T."/>
            <person name="Spagnuolo A."/>
            <person name="Stainier D."/>
            <person name="Suzuki M.M."/>
            <person name="Tassy O."/>
            <person name="Takatori N."/>
            <person name="Tokuoka M."/>
            <person name="Yagi K."/>
            <person name="Yoshizaki F."/>
            <person name="Wada S."/>
            <person name="Zhang C."/>
            <person name="Hyatt P.D."/>
            <person name="Larimer F."/>
            <person name="Detter C."/>
            <person name="Doggett N."/>
            <person name="Glavina T."/>
            <person name="Hawkins T."/>
            <person name="Richardson P."/>
            <person name="Lucas S."/>
            <person name="Kohara Y."/>
            <person name="Levine M."/>
            <person name="Satoh N."/>
            <person name="Rokhsar D.S."/>
        </authorList>
    </citation>
    <scope>NUCLEOTIDE SEQUENCE [LARGE SCALE GENOMIC DNA]</scope>
</reference>
<reference evidence="3" key="2">
    <citation type="journal article" date="2008" name="Genome Biol.">
        <title>Improved genome assembly and evidence-based global gene model set for the chordate Ciona intestinalis: new insight into intron and operon populations.</title>
        <authorList>
            <person name="Satou Y."/>
            <person name="Mineta K."/>
            <person name="Ogasawara M."/>
            <person name="Sasakura Y."/>
            <person name="Shoguchi E."/>
            <person name="Ueno K."/>
            <person name="Yamada L."/>
            <person name="Matsumoto J."/>
            <person name="Wasserscheid J."/>
            <person name="Dewar K."/>
            <person name="Wiley G.B."/>
            <person name="Macmil S.L."/>
            <person name="Roe B.A."/>
            <person name="Zeller R.W."/>
            <person name="Hastings K.E."/>
            <person name="Lemaire P."/>
            <person name="Lindquist E."/>
            <person name="Endo T."/>
            <person name="Hotta K."/>
            <person name="Inaba K."/>
        </authorList>
    </citation>
    <scope>NUCLEOTIDE SEQUENCE [LARGE SCALE GENOMIC DNA]</scope>
    <source>
        <strain evidence="3">wild type</strain>
    </source>
</reference>
<dbReference type="InterPro" id="IPR005018">
    <property type="entry name" value="DOMON_domain"/>
</dbReference>
<sequence>MANSDAIVGWVEPSSGELTLTDRWLNEESVDGVALDNGPSNLEKIEGSFVDGRIKFSFVRARNTEDKNDLPLTECVYLLYAWGGRIEDGDITKHKHTRVSDEKICIGSGSERLEVPIPLFIVCVFFLITGTTIFQ</sequence>
<dbReference type="PANTHER" id="PTHR46901:SF2">
    <property type="entry name" value="GH04942P"/>
    <property type="match status" value="1"/>
</dbReference>
<dbReference type="Proteomes" id="UP000008144">
    <property type="component" value="Chromosome 8"/>
</dbReference>
<dbReference type="PANTHER" id="PTHR46901">
    <property type="entry name" value="GH04942P"/>
    <property type="match status" value="1"/>
</dbReference>
<dbReference type="Pfam" id="PF03351">
    <property type="entry name" value="DOMON"/>
    <property type="match status" value="1"/>
</dbReference>
<accession>H2XXS7</accession>
<evidence type="ECO:0000313" key="3">
    <source>
        <dbReference type="Ensembl" id="ENSCINP00000034461.1"/>
    </source>
</evidence>
<dbReference type="InterPro" id="IPR045266">
    <property type="entry name" value="DOH_DOMON"/>
</dbReference>
<organism evidence="3 4">
    <name type="scientific">Ciona intestinalis</name>
    <name type="common">Transparent sea squirt</name>
    <name type="synonym">Ascidia intestinalis</name>
    <dbReference type="NCBI Taxonomy" id="7719"/>
    <lineage>
        <taxon>Eukaryota</taxon>
        <taxon>Metazoa</taxon>
        <taxon>Chordata</taxon>
        <taxon>Tunicata</taxon>
        <taxon>Ascidiacea</taxon>
        <taxon>Phlebobranchia</taxon>
        <taxon>Cionidae</taxon>
        <taxon>Ciona</taxon>
    </lineage>
</organism>
<name>H2XXS7_CIOIN</name>
<feature type="domain" description="DOMON" evidence="2">
    <location>
        <begin position="1"/>
        <end position="84"/>
    </location>
</feature>
<dbReference type="CDD" id="cd09631">
    <property type="entry name" value="DOMON_DOH"/>
    <property type="match status" value="1"/>
</dbReference>
<evidence type="ECO:0000259" key="2">
    <source>
        <dbReference type="PROSITE" id="PS50836"/>
    </source>
</evidence>